<keyword evidence="4" id="KW-1185">Reference proteome</keyword>
<dbReference type="GO" id="GO:0007264">
    <property type="term" value="P:small GTPase-mediated signal transduction"/>
    <property type="evidence" value="ECO:0007669"/>
    <property type="project" value="InterPro"/>
</dbReference>
<evidence type="ECO:0008006" key="5">
    <source>
        <dbReference type="Google" id="ProtNLM"/>
    </source>
</evidence>
<proteinExistence type="predicted"/>
<sequence length="386" mass="44524">MSKNAFTDLLTEKPKFWEQPMASKKLDEAIAKRDVQRGIARKKQNHRQYGFIENNIVWDYVQLVDNKLRRAFLNIPINDFRTASGFGNPAKANAAVKKYYEVHAHLSFFVKQDINQHKGSPDAQLSAFRRWISVSSLLLKNGSYEGFQLVFTNLQALATPQLEHGLPLALLREYNRMCQLNSPRQNTAALRHYIEDQKHEKSFTPLLLRFRDINTFNENIEQAQDKKSRFVKEVQILNNRICRLKRKIEEDKDSEPLKALLAEKKAKLARCQRSIKKVEKAIASFEEAKMVVLVSIANEKSQPAASLPEHSEKTYSKISKSYKSEEDEITIANSSSAPVSPRGHQREKTSTLYSAKMLPSFFPRQMVSPDKHWEEVYRMRPRGASI</sequence>
<accession>A0A9X2CYH4</accession>
<dbReference type="EMBL" id="JAJKBJ010000001">
    <property type="protein sequence ID" value="MCL9682587.1"/>
    <property type="molecule type" value="Genomic_DNA"/>
</dbReference>
<dbReference type="Proteomes" id="UP001139721">
    <property type="component" value="Unassembled WGS sequence"/>
</dbReference>
<protein>
    <recommendedName>
        <fullName evidence="5">RasGEF domain</fullName>
    </recommendedName>
</protein>
<evidence type="ECO:0000313" key="4">
    <source>
        <dbReference type="Proteomes" id="UP001139721"/>
    </source>
</evidence>
<name>A0A9X2CYH4_9GAMM</name>
<dbReference type="RefSeq" id="WP_250419856.1">
    <property type="nucleotide sequence ID" value="NZ_JAJKBJ010000001.1"/>
</dbReference>
<dbReference type="AlphaFoldDB" id="A0A9X2CYH4"/>
<dbReference type="GO" id="GO:0005085">
    <property type="term" value="F:guanyl-nucleotide exchange factor activity"/>
    <property type="evidence" value="ECO:0007669"/>
    <property type="project" value="InterPro"/>
</dbReference>
<reference evidence="3" key="1">
    <citation type="submission" date="2021-11" db="EMBL/GenBank/DDBJ databases">
        <title>Legionella maioricencis sp. nov., a new species isolated from hot water samples in Mallorca.</title>
        <authorList>
            <person name="Crespi S."/>
            <person name="Drasar V."/>
            <person name="Salva-Serra F."/>
            <person name="Jaen-Luchoro D."/>
            <person name="Pineiro-Iglesias B."/>
            <person name="Aliaga F."/>
            <person name="Fernandez-Juarez V."/>
            <person name="Coll G."/>
            <person name="Moore E.R.B."/>
            <person name="Bennasar-Figueras A."/>
        </authorList>
    </citation>
    <scope>NUCLEOTIDE SEQUENCE</scope>
    <source>
        <strain evidence="3">HCPI-6</strain>
    </source>
</reference>
<dbReference type="Gene3D" id="1.10.840.10">
    <property type="entry name" value="Ras guanine-nucleotide exchange factors catalytic domain"/>
    <property type="match status" value="1"/>
</dbReference>
<feature type="coiled-coil region" evidence="1">
    <location>
        <begin position="213"/>
        <end position="288"/>
    </location>
</feature>
<keyword evidence="1" id="KW-0175">Coiled coil</keyword>
<evidence type="ECO:0000256" key="1">
    <source>
        <dbReference type="SAM" id="Coils"/>
    </source>
</evidence>
<feature type="region of interest" description="Disordered" evidence="2">
    <location>
        <begin position="329"/>
        <end position="350"/>
    </location>
</feature>
<organism evidence="3 4">
    <name type="scientific">Legionella maioricensis</name>
    <dbReference type="NCBI Taxonomy" id="2896528"/>
    <lineage>
        <taxon>Bacteria</taxon>
        <taxon>Pseudomonadati</taxon>
        <taxon>Pseudomonadota</taxon>
        <taxon>Gammaproteobacteria</taxon>
        <taxon>Legionellales</taxon>
        <taxon>Legionellaceae</taxon>
        <taxon>Legionella</taxon>
    </lineage>
</organism>
<comment type="caution">
    <text evidence="3">The sequence shown here is derived from an EMBL/GenBank/DDBJ whole genome shotgun (WGS) entry which is preliminary data.</text>
</comment>
<evidence type="ECO:0000313" key="3">
    <source>
        <dbReference type="EMBL" id="MCL9682587.1"/>
    </source>
</evidence>
<evidence type="ECO:0000256" key="2">
    <source>
        <dbReference type="SAM" id="MobiDB-lite"/>
    </source>
</evidence>
<dbReference type="InterPro" id="IPR036964">
    <property type="entry name" value="RASGEF_cat_dom_sf"/>
</dbReference>
<gene>
    <name evidence="3" type="ORF">LOX96_00605</name>
</gene>